<dbReference type="GO" id="GO:0005525">
    <property type="term" value="F:GTP binding"/>
    <property type="evidence" value="ECO:0007669"/>
    <property type="project" value="UniProtKB-KW"/>
</dbReference>
<feature type="signal peptide" evidence="6">
    <location>
        <begin position="1"/>
        <end position="17"/>
    </location>
</feature>
<evidence type="ECO:0000256" key="6">
    <source>
        <dbReference type="SAM" id="SignalP"/>
    </source>
</evidence>
<accession>A0A7S0J912</accession>
<dbReference type="Pfam" id="PF00025">
    <property type="entry name" value="Arf"/>
    <property type="match status" value="2"/>
</dbReference>
<feature type="binding site" evidence="4">
    <location>
        <position position="71"/>
    </location>
    <ligand>
        <name>GTP</name>
        <dbReference type="ChEBI" id="CHEBI:37565"/>
    </ligand>
</feature>
<dbReference type="CDD" id="cd00878">
    <property type="entry name" value="Arf_Arl"/>
    <property type="match status" value="1"/>
</dbReference>
<evidence type="ECO:0000313" key="7">
    <source>
        <dbReference type="EMBL" id="CAD8544567.1"/>
    </source>
</evidence>
<dbReference type="InterPro" id="IPR005225">
    <property type="entry name" value="Small_GTP-bd"/>
</dbReference>
<keyword evidence="6" id="KW-0732">Signal</keyword>
<dbReference type="FunFam" id="3.40.50.300:FF:001166">
    <property type="entry name" value="ADP-ribosylation factor D"/>
    <property type="match status" value="1"/>
</dbReference>
<gene>
    <name evidence="7" type="ORF">CLEP1334_LOCUS19855</name>
</gene>
<name>A0A7S0J912_9EUKA</name>
<sequence>MGAILSLALQWLRGAIPQARVLMVGLNGAGKTTLLYQLHLGKPVTTIPTIGFNVETVQHMNVELNVWDIGGQRKLDTLWRNYLNMVHTSEKYCAVEGPDPCTVRAIVFVVDAADRGRVDDAREEVRRVASYAETHASQREHLAGPLLVVANKSDLEGAMSAQELEQALGLTEWELARPYKVCSASALTGEGVRASMDWLVDALQR</sequence>
<dbReference type="AlphaFoldDB" id="A0A7S0J912"/>
<dbReference type="EMBL" id="HBER01039217">
    <property type="protein sequence ID" value="CAD8544567.1"/>
    <property type="molecule type" value="Transcribed_RNA"/>
</dbReference>
<evidence type="ECO:0000256" key="4">
    <source>
        <dbReference type="PIRSR" id="PIRSR606689-1"/>
    </source>
</evidence>
<organism evidence="7">
    <name type="scientific">Calcidiscus leptoporus</name>
    <dbReference type="NCBI Taxonomy" id="127549"/>
    <lineage>
        <taxon>Eukaryota</taxon>
        <taxon>Haptista</taxon>
        <taxon>Haptophyta</taxon>
        <taxon>Prymnesiophyceae</taxon>
        <taxon>Coccolithales</taxon>
        <taxon>Calcidiscaceae</taxon>
        <taxon>Calcidiscus</taxon>
    </lineage>
</organism>
<dbReference type="Gene3D" id="3.40.50.300">
    <property type="entry name" value="P-loop containing nucleotide triphosphate hydrolases"/>
    <property type="match status" value="1"/>
</dbReference>
<proteinExistence type="inferred from homology"/>
<evidence type="ECO:0000256" key="5">
    <source>
        <dbReference type="PIRSR" id="PIRSR606689-2"/>
    </source>
</evidence>
<dbReference type="PROSITE" id="PS51417">
    <property type="entry name" value="ARF"/>
    <property type="match status" value="1"/>
</dbReference>
<evidence type="ECO:0008006" key="8">
    <source>
        <dbReference type="Google" id="ProtNLM"/>
    </source>
</evidence>
<feature type="binding site" evidence="4">
    <location>
        <begin position="25"/>
        <end position="32"/>
    </location>
    <ligand>
        <name>GTP</name>
        <dbReference type="ChEBI" id="CHEBI:37565"/>
    </ligand>
</feature>
<dbReference type="GO" id="GO:0046872">
    <property type="term" value="F:metal ion binding"/>
    <property type="evidence" value="ECO:0007669"/>
    <property type="project" value="UniProtKB-KW"/>
</dbReference>
<evidence type="ECO:0000256" key="2">
    <source>
        <dbReference type="ARBA" id="ARBA00022741"/>
    </source>
</evidence>
<keyword evidence="5" id="KW-0460">Magnesium</keyword>
<reference evidence="7" key="1">
    <citation type="submission" date="2021-01" db="EMBL/GenBank/DDBJ databases">
        <authorList>
            <person name="Corre E."/>
            <person name="Pelletier E."/>
            <person name="Niang G."/>
            <person name="Scheremetjew M."/>
            <person name="Finn R."/>
            <person name="Kale V."/>
            <person name="Holt S."/>
            <person name="Cochrane G."/>
            <person name="Meng A."/>
            <person name="Brown T."/>
            <person name="Cohen L."/>
        </authorList>
    </citation>
    <scope>NUCLEOTIDE SEQUENCE</scope>
    <source>
        <strain evidence="7">RCC1130</strain>
    </source>
</reference>
<evidence type="ECO:0000256" key="3">
    <source>
        <dbReference type="ARBA" id="ARBA00023134"/>
    </source>
</evidence>
<dbReference type="InterPro" id="IPR024156">
    <property type="entry name" value="Small_GTPase_ARF"/>
</dbReference>
<dbReference type="InterPro" id="IPR006689">
    <property type="entry name" value="Small_GTPase_ARF/SAR"/>
</dbReference>
<feature type="chain" id="PRO_5031292750" description="ADP-ribosylation factor" evidence="6">
    <location>
        <begin position="18"/>
        <end position="205"/>
    </location>
</feature>
<dbReference type="PANTHER" id="PTHR11711">
    <property type="entry name" value="ADP RIBOSYLATION FACTOR-RELATED"/>
    <property type="match status" value="1"/>
</dbReference>
<dbReference type="NCBIfam" id="TIGR00231">
    <property type="entry name" value="small_GTP"/>
    <property type="match status" value="1"/>
</dbReference>
<dbReference type="InterPro" id="IPR027417">
    <property type="entry name" value="P-loop_NTPase"/>
</dbReference>
<comment type="similarity">
    <text evidence="1">Belongs to the small GTPase superfamily. Arf family.</text>
</comment>
<protein>
    <recommendedName>
        <fullName evidence="8">ADP-ribosylation factor</fullName>
    </recommendedName>
</protein>
<feature type="binding site" evidence="5">
    <location>
        <position position="49"/>
    </location>
    <ligand>
        <name>Mg(2+)</name>
        <dbReference type="ChEBI" id="CHEBI:18420"/>
    </ligand>
</feature>
<keyword evidence="3 4" id="KW-0342">GTP-binding</keyword>
<dbReference type="SMART" id="SM00178">
    <property type="entry name" value="SAR"/>
    <property type="match status" value="1"/>
</dbReference>
<keyword evidence="5" id="KW-0479">Metal-binding</keyword>
<dbReference type="GO" id="GO:0003924">
    <property type="term" value="F:GTPase activity"/>
    <property type="evidence" value="ECO:0007669"/>
    <property type="project" value="InterPro"/>
</dbReference>
<evidence type="ECO:0000256" key="1">
    <source>
        <dbReference type="ARBA" id="ARBA00010290"/>
    </source>
</evidence>
<feature type="binding site" evidence="5">
    <location>
        <position position="32"/>
    </location>
    <ligand>
        <name>Mg(2+)</name>
        <dbReference type="ChEBI" id="CHEBI:18420"/>
    </ligand>
</feature>
<dbReference type="PRINTS" id="PR00449">
    <property type="entry name" value="RASTRNSFRMNG"/>
</dbReference>
<dbReference type="SMART" id="SM00177">
    <property type="entry name" value="ARF"/>
    <property type="match status" value="1"/>
</dbReference>
<feature type="binding site" evidence="4">
    <location>
        <begin position="151"/>
        <end position="154"/>
    </location>
    <ligand>
        <name>GTP</name>
        <dbReference type="ChEBI" id="CHEBI:37565"/>
    </ligand>
</feature>
<keyword evidence="2 4" id="KW-0547">Nucleotide-binding</keyword>
<dbReference type="SUPFAM" id="SSF52540">
    <property type="entry name" value="P-loop containing nucleoside triphosphate hydrolases"/>
    <property type="match status" value="1"/>
</dbReference>